<keyword evidence="4 9" id="KW-0808">Transferase</keyword>
<dbReference type="Pfam" id="PF08541">
    <property type="entry name" value="ACP_syn_III_C"/>
    <property type="match status" value="1"/>
</dbReference>
<sequence>MTIQQTAELTHAAMLGLGVHRPERVVTNDEICEVLDSSDEWIQTRSGIRTRRFAAEGETLIGMSVSASQKALVAAGVDANQIGCVIVATSTHPEHTPASAPQVATALGITAAAFDISAGCAGFCHALNLAASMVRSGAESHVLVVGVEQLSRFMDPTDRGTAFIFADGAGAVVVGPSDAAGIGPTAWGSDGSQAHVITQTPSCLGGHAGREGLDHPVVQMEGTAVFRWAPFAMAKVAHEALGLAGIGVEDLDAFIPHQANLRITQTLAKNIGLPDSVAIATDVVDSGNTSAASVPLAIEAMIRHDEAAPGDTALLIAFGAGLSYAGQVVTLPRLG</sequence>
<evidence type="ECO:0000256" key="6">
    <source>
        <dbReference type="ARBA" id="ARBA00023098"/>
    </source>
</evidence>
<organism evidence="12 13">
    <name type="scientific">Nocardioides potassii</name>
    <dbReference type="NCBI Taxonomy" id="2911371"/>
    <lineage>
        <taxon>Bacteria</taxon>
        <taxon>Bacillati</taxon>
        <taxon>Actinomycetota</taxon>
        <taxon>Actinomycetes</taxon>
        <taxon>Propionibacteriales</taxon>
        <taxon>Nocardioidaceae</taxon>
        <taxon>Nocardioides</taxon>
    </lineage>
</organism>
<dbReference type="HAMAP" id="MF_01815">
    <property type="entry name" value="FabH"/>
    <property type="match status" value="1"/>
</dbReference>
<dbReference type="PANTHER" id="PTHR34069">
    <property type="entry name" value="3-OXOACYL-[ACYL-CARRIER-PROTEIN] SYNTHASE 3"/>
    <property type="match status" value="1"/>
</dbReference>
<keyword evidence="7 9" id="KW-0275">Fatty acid biosynthesis</keyword>
<dbReference type="RefSeq" id="WP_236402661.1">
    <property type="nucleotide sequence ID" value="NZ_JAKJHZ010000007.1"/>
</dbReference>
<comment type="function">
    <text evidence="9">Catalyzes the condensation reaction of fatty acid synthesis by the addition to an acyl acceptor of two carbons from malonyl-ACP. Catalyzes the first condensation reaction which initiates fatty acid synthesis and may therefore play a role in governing the total rate of fatty acid production. Possesses both acetoacetyl-ACP synthase and acetyl transacylase activities. Its substrate specificity determines the biosynthesis of branched-chain and/or straight-chain of fatty acids.</text>
</comment>
<feature type="region of interest" description="ACP-binding" evidence="9">
    <location>
        <begin position="258"/>
        <end position="262"/>
    </location>
</feature>
<protein>
    <recommendedName>
        <fullName evidence="9">Beta-ketoacyl-[acyl-carrier-protein] synthase III</fullName>
        <shortName evidence="9">Beta-ketoacyl-ACP synthase III</shortName>
        <shortName evidence="9">KAS III</shortName>
        <ecNumber evidence="9">2.3.1.180</ecNumber>
    </recommendedName>
    <alternativeName>
        <fullName evidence="9">3-oxoacyl-[acyl-carrier-protein] synthase 3</fullName>
    </alternativeName>
    <alternativeName>
        <fullName evidence="9">3-oxoacyl-[acyl-carrier-protein] synthase III</fullName>
    </alternativeName>
</protein>
<feature type="active site" evidence="9">
    <location>
        <position position="288"/>
    </location>
</feature>
<gene>
    <name evidence="9" type="primary">fabH</name>
    <name evidence="12" type="ORF">L2K70_13445</name>
</gene>
<keyword evidence="3 9" id="KW-0444">Lipid biosynthesis</keyword>
<dbReference type="SUPFAM" id="SSF53901">
    <property type="entry name" value="Thiolase-like"/>
    <property type="match status" value="1"/>
</dbReference>
<dbReference type="PANTHER" id="PTHR34069:SF2">
    <property type="entry name" value="BETA-KETOACYL-[ACYL-CARRIER-PROTEIN] SYNTHASE III"/>
    <property type="match status" value="1"/>
</dbReference>
<comment type="caution">
    <text evidence="12">The sequence shown here is derived from an EMBL/GenBank/DDBJ whole genome shotgun (WGS) entry which is preliminary data.</text>
</comment>
<name>A0ABS9HBU3_9ACTN</name>
<dbReference type="InterPro" id="IPR004655">
    <property type="entry name" value="FabH"/>
</dbReference>
<evidence type="ECO:0000256" key="1">
    <source>
        <dbReference type="ARBA" id="ARBA00008642"/>
    </source>
</evidence>
<evidence type="ECO:0000256" key="5">
    <source>
        <dbReference type="ARBA" id="ARBA00022832"/>
    </source>
</evidence>
<evidence type="ECO:0000259" key="10">
    <source>
        <dbReference type="Pfam" id="PF08541"/>
    </source>
</evidence>
<evidence type="ECO:0000256" key="4">
    <source>
        <dbReference type="ARBA" id="ARBA00022679"/>
    </source>
</evidence>
<dbReference type="Proteomes" id="UP001201161">
    <property type="component" value="Unassembled WGS sequence"/>
</dbReference>
<reference evidence="12 13" key="1">
    <citation type="submission" date="2022-01" db="EMBL/GenBank/DDBJ databases">
        <title>Nocardioides sp. nov., an actinomycete isolated from mining soil.</title>
        <authorList>
            <person name="Liu L."/>
        </authorList>
    </citation>
    <scope>NUCLEOTIDE SEQUENCE [LARGE SCALE GENOMIC DNA]</scope>
    <source>
        <strain evidence="12 13">KLBMP 9356</strain>
    </source>
</reference>
<dbReference type="NCBIfam" id="TIGR00747">
    <property type="entry name" value="fabH"/>
    <property type="match status" value="1"/>
</dbReference>
<keyword evidence="5 9" id="KW-0276">Fatty acid metabolism</keyword>
<evidence type="ECO:0000256" key="9">
    <source>
        <dbReference type="HAMAP-Rule" id="MF_01815"/>
    </source>
</evidence>
<feature type="active site" evidence="9">
    <location>
        <position position="257"/>
    </location>
</feature>
<comment type="subcellular location">
    <subcellularLocation>
        <location evidence="9">Cytoplasm</location>
    </subcellularLocation>
</comment>
<evidence type="ECO:0000256" key="3">
    <source>
        <dbReference type="ARBA" id="ARBA00022516"/>
    </source>
</evidence>
<comment type="domain">
    <text evidence="9">The last Arg residue of the ACP-binding site is essential for the weak association between ACP/AcpP and FabH.</text>
</comment>
<accession>A0ABS9HBU3</accession>
<evidence type="ECO:0000313" key="12">
    <source>
        <dbReference type="EMBL" id="MCF6378611.1"/>
    </source>
</evidence>
<keyword evidence="6 9" id="KW-0443">Lipid metabolism</keyword>
<feature type="domain" description="Beta-ketoacyl-[acyl-carrier-protein] synthase III C-terminal" evidence="10">
    <location>
        <begin position="244"/>
        <end position="330"/>
    </location>
</feature>
<dbReference type="NCBIfam" id="NF006829">
    <property type="entry name" value="PRK09352.1"/>
    <property type="match status" value="1"/>
</dbReference>
<comment type="subunit">
    <text evidence="9">Homodimer.</text>
</comment>
<dbReference type="CDD" id="cd00830">
    <property type="entry name" value="KAS_III"/>
    <property type="match status" value="1"/>
</dbReference>
<keyword evidence="13" id="KW-1185">Reference proteome</keyword>
<keyword evidence="2 9" id="KW-0963">Cytoplasm</keyword>
<evidence type="ECO:0000259" key="11">
    <source>
        <dbReference type="Pfam" id="PF08545"/>
    </source>
</evidence>
<evidence type="ECO:0000256" key="8">
    <source>
        <dbReference type="ARBA" id="ARBA00023315"/>
    </source>
</evidence>
<evidence type="ECO:0000313" key="13">
    <source>
        <dbReference type="Proteomes" id="UP001201161"/>
    </source>
</evidence>
<dbReference type="InterPro" id="IPR016039">
    <property type="entry name" value="Thiolase-like"/>
</dbReference>
<keyword evidence="8 9" id="KW-0012">Acyltransferase</keyword>
<proteinExistence type="inferred from homology"/>
<keyword evidence="9" id="KW-0511">Multifunctional enzyme</keyword>
<feature type="domain" description="Beta-ketoacyl-[acyl-carrier-protein] synthase III N-terminal" evidence="11">
    <location>
        <begin position="114"/>
        <end position="191"/>
    </location>
</feature>
<dbReference type="EMBL" id="JAKJHZ010000007">
    <property type="protein sequence ID" value="MCF6378611.1"/>
    <property type="molecule type" value="Genomic_DNA"/>
</dbReference>
<feature type="active site" evidence="9">
    <location>
        <position position="120"/>
    </location>
</feature>
<evidence type="ECO:0000256" key="2">
    <source>
        <dbReference type="ARBA" id="ARBA00022490"/>
    </source>
</evidence>
<dbReference type="Pfam" id="PF08545">
    <property type="entry name" value="ACP_syn_III"/>
    <property type="match status" value="1"/>
</dbReference>
<dbReference type="InterPro" id="IPR013747">
    <property type="entry name" value="ACP_syn_III_C"/>
</dbReference>
<dbReference type="EC" id="2.3.1.180" evidence="9"/>
<evidence type="ECO:0000256" key="7">
    <source>
        <dbReference type="ARBA" id="ARBA00023160"/>
    </source>
</evidence>
<dbReference type="InterPro" id="IPR013751">
    <property type="entry name" value="ACP_syn_III_N"/>
</dbReference>
<comment type="pathway">
    <text evidence="9">Lipid metabolism; fatty acid biosynthesis.</text>
</comment>
<comment type="similarity">
    <text evidence="1 9">Belongs to the thiolase-like superfamily. FabH family.</text>
</comment>
<comment type="catalytic activity">
    <reaction evidence="9">
        <text>malonyl-[ACP] + acetyl-CoA + H(+) = 3-oxobutanoyl-[ACP] + CO2 + CoA</text>
        <dbReference type="Rhea" id="RHEA:12080"/>
        <dbReference type="Rhea" id="RHEA-COMP:9623"/>
        <dbReference type="Rhea" id="RHEA-COMP:9625"/>
        <dbReference type="ChEBI" id="CHEBI:15378"/>
        <dbReference type="ChEBI" id="CHEBI:16526"/>
        <dbReference type="ChEBI" id="CHEBI:57287"/>
        <dbReference type="ChEBI" id="CHEBI:57288"/>
        <dbReference type="ChEBI" id="CHEBI:78449"/>
        <dbReference type="ChEBI" id="CHEBI:78450"/>
        <dbReference type="EC" id="2.3.1.180"/>
    </reaction>
</comment>
<dbReference type="Gene3D" id="3.40.47.10">
    <property type="match status" value="2"/>
</dbReference>